<dbReference type="InterPro" id="IPR033749">
    <property type="entry name" value="Polyprenyl_synt_CS"/>
</dbReference>
<organism evidence="8 9">
    <name type="scientific">Thermotoga neapolitana (strain ATCC 49049 / DSM 4359 / NBRC 107923 / NS-E)</name>
    <dbReference type="NCBI Taxonomy" id="309803"/>
    <lineage>
        <taxon>Bacteria</taxon>
        <taxon>Thermotogati</taxon>
        <taxon>Thermotogota</taxon>
        <taxon>Thermotogae</taxon>
        <taxon>Thermotogales</taxon>
        <taxon>Thermotogaceae</taxon>
        <taxon>Thermotoga</taxon>
    </lineage>
</organism>
<evidence type="ECO:0000313" key="8">
    <source>
        <dbReference type="EMBL" id="ACM22702.1"/>
    </source>
</evidence>
<dbReference type="PDBsum" id="4WK5"/>
<dbReference type="PROSITE" id="PS00723">
    <property type="entry name" value="POLYPRENYL_SYNTHASE_1"/>
    <property type="match status" value="1"/>
</dbReference>
<dbReference type="SMR" id="B9K6W9"/>
<dbReference type="GO" id="GO:0008299">
    <property type="term" value="P:isoprenoid biosynthetic process"/>
    <property type="evidence" value="ECO:0007669"/>
    <property type="project" value="UniProtKB-KW"/>
</dbReference>
<keyword evidence="9" id="KW-1185">Reference proteome</keyword>
<keyword evidence="5" id="KW-0460">Magnesium</keyword>
<dbReference type="CDD" id="cd00685">
    <property type="entry name" value="Trans_IPPS_HT"/>
    <property type="match status" value="1"/>
</dbReference>
<sequence>MKKETIERRIEELVKPHFNLLTESAMQYSVTAGGKRIRPLLVLTVGEDIGVEEERLVDVAVAVELFHTASLVHDDLPPIDNADFRRGKPSCHRAYGEGIALLAGDGLFFLAFSQIAKVREPKLFEEFSETAYKLLLGEAMDVEFERQEKEISVEMVEKMYSFKTGALFAFCFSAPFLLKGLDHTFVKKLGEKFGVAFQIYDDLKDVLGSLEKLGKDVGKDVKKVTLVKKMGVQKAKQLADKYYEEVLEALESEGLHRTFDFLRNLKKMVEER</sequence>
<evidence type="ECO:0000256" key="7">
    <source>
        <dbReference type="RuleBase" id="RU004466"/>
    </source>
</evidence>
<gene>
    <name evidence="8" type="ordered locus">CTN_0526</name>
</gene>
<accession>B9K6W9</accession>
<reference evidence="10" key="2">
    <citation type="submission" date="2014-10" db="PDB data bank">
        <title>Crystal structure of a Isoprenoid Synthase family member from Thermotoga neapolitana DSM 4359, target EFI-509458.</title>
        <authorList>
            <consortium name="Enzyme Function Initiative (EFI)"/>
            <person name="Toro R."/>
            <person name="Bhosle R."/>
            <person name="Vetting M.W."/>
            <person name="Al Obaidi N.F."/>
            <person name="Morisco L.L."/>
            <person name="Wasserman S.R."/>
            <person name="Sojitra S."/>
            <person name="Stead M."/>
            <person name="Washington E."/>
            <person name="Scott Glenn A."/>
            <person name="Chowdhury S."/>
            <person name="Evans B."/>
            <person name="Hillerich B."/>
            <person name="Love J."/>
            <person name="Seidel R.D."/>
            <person name="Whalen K.L."/>
            <person name="Gerlt J.A."/>
            <person name="Poulter C.D."/>
            <person name="Almo S.C."/>
        </authorList>
    </citation>
    <scope>X-RAY CRYSTALLOGRAPHY (1.70 ANGSTROMS)</scope>
</reference>
<comment type="cofactor">
    <cofactor evidence="1">
        <name>Mg(2+)</name>
        <dbReference type="ChEBI" id="CHEBI:18420"/>
    </cofactor>
</comment>
<dbReference type="AlphaFoldDB" id="B9K6W9"/>
<dbReference type="GO" id="GO:0046872">
    <property type="term" value="F:metal ion binding"/>
    <property type="evidence" value="ECO:0007669"/>
    <property type="project" value="UniProtKB-KW"/>
</dbReference>
<dbReference type="PANTHER" id="PTHR43281">
    <property type="entry name" value="FARNESYL DIPHOSPHATE SYNTHASE"/>
    <property type="match status" value="1"/>
</dbReference>
<dbReference type="SFLD" id="SFLDS00005">
    <property type="entry name" value="Isoprenoid_Synthase_Type_I"/>
    <property type="match status" value="1"/>
</dbReference>
<dbReference type="PDB" id="4WK5">
    <property type="method" value="X-ray"/>
    <property type="resolution" value="1.70 A"/>
    <property type="chains" value="A=1-272"/>
</dbReference>
<keyword evidence="3 7" id="KW-0808">Transferase</keyword>
<dbReference type="RefSeq" id="WP_015919021.1">
    <property type="nucleotide sequence ID" value="NC_011978.1"/>
</dbReference>
<dbReference type="Gene3D" id="1.10.600.10">
    <property type="entry name" value="Farnesyl Diphosphate Synthase"/>
    <property type="match status" value="1"/>
</dbReference>
<dbReference type="InterPro" id="IPR000092">
    <property type="entry name" value="Polyprenyl_synt"/>
</dbReference>
<evidence type="ECO:0007829" key="10">
    <source>
        <dbReference type="PDB" id="4WK5"/>
    </source>
</evidence>
<evidence type="ECO:0000256" key="4">
    <source>
        <dbReference type="ARBA" id="ARBA00022723"/>
    </source>
</evidence>
<keyword evidence="4" id="KW-0479">Metal-binding</keyword>
<dbReference type="PROSITE" id="PS00444">
    <property type="entry name" value="POLYPRENYL_SYNTHASE_2"/>
    <property type="match status" value="1"/>
</dbReference>
<dbReference type="Pfam" id="PF00348">
    <property type="entry name" value="polyprenyl_synt"/>
    <property type="match status" value="1"/>
</dbReference>
<dbReference type="SUPFAM" id="SSF48576">
    <property type="entry name" value="Terpenoid synthases"/>
    <property type="match status" value="1"/>
</dbReference>
<evidence type="ECO:0000256" key="3">
    <source>
        <dbReference type="ARBA" id="ARBA00022679"/>
    </source>
</evidence>
<dbReference type="EvolutionaryTrace" id="B9K6W9"/>
<dbReference type="EMBL" id="CP000916">
    <property type="protein sequence ID" value="ACM22702.1"/>
    <property type="molecule type" value="Genomic_DNA"/>
</dbReference>
<keyword evidence="10" id="KW-0002">3D-structure</keyword>
<evidence type="ECO:0000256" key="6">
    <source>
        <dbReference type="ARBA" id="ARBA00023229"/>
    </source>
</evidence>
<evidence type="ECO:0000256" key="5">
    <source>
        <dbReference type="ARBA" id="ARBA00022842"/>
    </source>
</evidence>
<dbReference type="Proteomes" id="UP000000445">
    <property type="component" value="Chromosome"/>
</dbReference>
<dbReference type="STRING" id="309803.CTN_0526"/>
<name>B9K6W9_THENN</name>
<evidence type="ECO:0000256" key="1">
    <source>
        <dbReference type="ARBA" id="ARBA00001946"/>
    </source>
</evidence>
<proteinExistence type="evidence at protein level"/>
<keyword evidence="6" id="KW-0414">Isoprene biosynthesis</keyword>
<evidence type="ECO:0000313" key="9">
    <source>
        <dbReference type="Proteomes" id="UP000000445"/>
    </source>
</evidence>
<evidence type="ECO:0000256" key="2">
    <source>
        <dbReference type="ARBA" id="ARBA00006706"/>
    </source>
</evidence>
<dbReference type="InterPro" id="IPR008949">
    <property type="entry name" value="Isoprenoid_synthase_dom_sf"/>
</dbReference>
<protein>
    <submittedName>
        <fullName evidence="8">Geranyltranstransferase</fullName>
    </submittedName>
</protein>
<dbReference type="PANTHER" id="PTHR43281:SF1">
    <property type="entry name" value="FARNESYL DIPHOSPHATE SYNTHASE"/>
    <property type="match status" value="1"/>
</dbReference>
<reference evidence="8 9" key="1">
    <citation type="journal article" date="2009" name="Biosci. Biotechnol. Biochem.">
        <title>WeGAS: a web-based microbial genome annotation system.</title>
        <authorList>
            <person name="Lee D."/>
            <person name="Seo H."/>
            <person name="Park C."/>
            <person name="Park K."/>
        </authorList>
    </citation>
    <scope>NUCLEOTIDE SEQUENCE [LARGE SCALE GENOMIC DNA]</scope>
    <source>
        <strain evidence="9">ATCC 49049 / DSM 4359 / NBRC 107923 / NS-E</strain>
    </source>
</reference>
<dbReference type="HOGENOM" id="CLU_014015_0_1_0"/>
<dbReference type="KEGG" id="tna:CTN_0526"/>
<comment type="similarity">
    <text evidence="2 7">Belongs to the FPP/GGPP synthase family.</text>
</comment>
<dbReference type="eggNOG" id="COG0142">
    <property type="taxonomic scope" value="Bacteria"/>
</dbReference>
<dbReference type="GO" id="GO:0004659">
    <property type="term" value="F:prenyltransferase activity"/>
    <property type="evidence" value="ECO:0007669"/>
    <property type="project" value="InterPro"/>
</dbReference>
<dbReference type="SFLD" id="SFLDG01017">
    <property type="entry name" value="Polyprenyl_Transferase_Like"/>
    <property type="match status" value="1"/>
</dbReference>